<dbReference type="PROSITE" id="PS51257">
    <property type="entry name" value="PROKAR_LIPOPROTEIN"/>
    <property type="match status" value="1"/>
</dbReference>
<comment type="caution">
    <text evidence="1">The sequence shown here is derived from an EMBL/GenBank/DDBJ whole genome shotgun (WGS) entry which is preliminary data.</text>
</comment>
<evidence type="ECO:0000313" key="1">
    <source>
        <dbReference type="EMBL" id="MFB9098263.1"/>
    </source>
</evidence>
<dbReference type="EMBL" id="JBHMEY010000071">
    <property type="protein sequence ID" value="MFB9098263.1"/>
    <property type="molecule type" value="Genomic_DNA"/>
</dbReference>
<organism evidence="1 2">
    <name type="scientific">Flavobacterium jumunjinense</name>
    <dbReference type="NCBI Taxonomy" id="998845"/>
    <lineage>
        <taxon>Bacteria</taxon>
        <taxon>Pseudomonadati</taxon>
        <taxon>Bacteroidota</taxon>
        <taxon>Flavobacteriia</taxon>
        <taxon>Flavobacteriales</taxon>
        <taxon>Flavobacteriaceae</taxon>
        <taxon>Flavobacterium</taxon>
    </lineage>
</organism>
<dbReference type="RefSeq" id="WP_236452966.1">
    <property type="nucleotide sequence ID" value="NZ_CBCSGE010000019.1"/>
</dbReference>
<evidence type="ECO:0000313" key="2">
    <source>
        <dbReference type="Proteomes" id="UP001589607"/>
    </source>
</evidence>
<accession>A0ABV5GS91</accession>
<keyword evidence="2" id="KW-1185">Reference proteome</keyword>
<protein>
    <recommendedName>
        <fullName evidence="3">Lipoprotein</fullName>
    </recommendedName>
</protein>
<dbReference type="Proteomes" id="UP001589607">
    <property type="component" value="Unassembled WGS sequence"/>
</dbReference>
<gene>
    <name evidence="1" type="ORF">ACFFVF_17270</name>
</gene>
<evidence type="ECO:0008006" key="3">
    <source>
        <dbReference type="Google" id="ProtNLM"/>
    </source>
</evidence>
<name>A0ABV5GS91_9FLAO</name>
<proteinExistence type="predicted"/>
<sequence>MKNYLYLLFGLFLISCEKEKTSDLAKIESQLKTDNLYTSEFILKNDTLLKGKLGTEIAIPFDLFDNYTNGKIKFELKEYFTKEDMILNGLSTITDKDELLESSGMIYINFTEEGKQLNIKKGRKYTAKFPNTILEKSNIYTNDNDSIFKWKLEDEKIKISIPDFIKELEYLKKNNVDSFKSFLKEVSIDSLNIIKEKDSITFYEILKQQDTKLFNNNKSFYLNLGYQIKNGRLIQNGEDTIIENLYNNENEIYSLTSGSLNWINIDRIKEFEFEKKINFNINIKCSQFSVNIIYLESNSCIKQYINYNSNSLNIKILGKMKVVIYTNNDQKIYYDSFYLDKNSKINFDIKLKETTLDQLKTMLVSQ</sequence>
<reference evidence="1 2" key="1">
    <citation type="submission" date="2024-09" db="EMBL/GenBank/DDBJ databases">
        <authorList>
            <person name="Sun Q."/>
            <person name="Mori K."/>
        </authorList>
    </citation>
    <scope>NUCLEOTIDE SEQUENCE [LARGE SCALE GENOMIC DNA]</scope>
    <source>
        <strain evidence="1 2">CECT 7955</strain>
    </source>
</reference>